<feature type="compositionally biased region" description="Polar residues" evidence="1">
    <location>
        <begin position="22"/>
        <end position="34"/>
    </location>
</feature>
<evidence type="ECO:0000313" key="2">
    <source>
        <dbReference type="EMBL" id="OQR81170.1"/>
    </source>
</evidence>
<sequence>MSASSESTPGPPPRVPRSSSVDMTYSCPSLSARTTPPEAKRSRSRTSSFSCEAGEVTVSRLPAAPQLPTVPYPVDPYHFTCLAGVDTKDAVAQILRTLNVHDVDLVFQVHKCKFKCVKYVQYDRVDFNVRLYVTANATLLVECQRRSGSLLAWDTLYRAMYGDLARIVDVGAPSCPQSGGQKKVFAGPALLDGVRGPGAPSSSGMDVFVIMLTSHFVDIRAEGCAAVAVATETLLTAHKAAVSGLIALLVAQVLEMSGYEHAPAQLLVSHAPIVPLCVRRDIVRCAVSALANIAAAYPTCVGASAAILAQFKGVLPALLGWLTTETNGGDYTLRELQRECCRAVVPLMALLPAEFSPEDKAALIAFAGRARDNPKMTVHCSRILENLGHLKR</sequence>
<organism evidence="2 3">
    <name type="scientific">Achlya hypogyna</name>
    <name type="common">Oomycete</name>
    <name type="synonym">Protoachlya hypogyna</name>
    <dbReference type="NCBI Taxonomy" id="1202772"/>
    <lineage>
        <taxon>Eukaryota</taxon>
        <taxon>Sar</taxon>
        <taxon>Stramenopiles</taxon>
        <taxon>Oomycota</taxon>
        <taxon>Saprolegniomycetes</taxon>
        <taxon>Saprolegniales</taxon>
        <taxon>Achlyaceae</taxon>
        <taxon>Achlya</taxon>
    </lineage>
</organism>
<dbReference type="EMBL" id="JNBR01002830">
    <property type="protein sequence ID" value="OQR81170.1"/>
    <property type="molecule type" value="Genomic_DNA"/>
</dbReference>
<accession>A0A1V9Y624</accession>
<dbReference type="AlphaFoldDB" id="A0A1V9Y624"/>
<dbReference type="OrthoDB" id="116108at2759"/>
<feature type="region of interest" description="Disordered" evidence="1">
    <location>
        <begin position="1"/>
        <end position="47"/>
    </location>
</feature>
<name>A0A1V9Y624_ACHHY</name>
<evidence type="ECO:0000256" key="1">
    <source>
        <dbReference type="SAM" id="MobiDB-lite"/>
    </source>
</evidence>
<proteinExistence type="predicted"/>
<gene>
    <name evidence="2" type="ORF">ACHHYP_16680</name>
</gene>
<keyword evidence="3" id="KW-1185">Reference proteome</keyword>
<reference evidence="2 3" key="1">
    <citation type="journal article" date="2014" name="Genome Biol. Evol.">
        <title>The secreted proteins of Achlya hypogyna and Thraustotheca clavata identify the ancestral oomycete secretome and reveal gene acquisitions by horizontal gene transfer.</title>
        <authorList>
            <person name="Misner I."/>
            <person name="Blouin N."/>
            <person name="Leonard G."/>
            <person name="Richards T.A."/>
            <person name="Lane C.E."/>
        </authorList>
    </citation>
    <scope>NUCLEOTIDE SEQUENCE [LARGE SCALE GENOMIC DNA]</scope>
    <source>
        <strain evidence="2 3">ATCC 48635</strain>
    </source>
</reference>
<evidence type="ECO:0000313" key="3">
    <source>
        <dbReference type="Proteomes" id="UP000243579"/>
    </source>
</evidence>
<comment type="caution">
    <text evidence="2">The sequence shown here is derived from an EMBL/GenBank/DDBJ whole genome shotgun (WGS) entry which is preliminary data.</text>
</comment>
<dbReference type="Proteomes" id="UP000243579">
    <property type="component" value="Unassembled WGS sequence"/>
</dbReference>
<protein>
    <submittedName>
        <fullName evidence="2">Uncharacterized protein</fullName>
    </submittedName>
</protein>